<evidence type="ECO:0000256" key="2">
    <source>
        <dbReference type="ARBA" id="ARBA00049981"/>
    </source>
</evidence>
<dbReference type="InterPro" id="IPR014145">
    <property type="entry name" value="LigD_pol_dom"/>
</dbReference>
<dbReference type="Gene3D" id="3.90.920.10">
    <property type="entry name" value="DNA primase, PRIM domain"/>
    <property type="match status" value="1"/>
</dbReference>
<dbReference type="GO" id="GO:0006281">
    <property type="term" value="P:DNA repair"/>
    <property type="evidence" value="ECO:0007669"/>
    <property type="project" value="InterPro"/>
</dbReference>
<dbReference type="Gene3D" id="2.40.50.140">
    <property type="entry name" value="Nucleic acid-binding proteins"/>
    <property type="match status" value="1"/>
</dbReference>
<evidence type="ECO:0000256" key="3">
    <source>
        <dbReference type="ARBA" id="ARBA00049990"/>
    </source>
</evidence>
<dbReference type="InterPro" id="IPR012310">
    <property type="entry name" value="DNA_ligase_ATP-dep_cent"/>
</dbReference>
<keyword evidence="6" id="KW-1185">Reference proteome</keyword>
<dbReference type="InterPro" id="IPR016059">
    <property type="entry name" value="DNA_ligase_ATP-dep_CS"/>
</dbReference>
<dbReference type="PANTHER" id="PTHR42705:SF2">
    <property type="entry name" value="BIFUNCTIONAL NON-HOMOLOGOUS END JOINING PROTEIN LIGD"/>
    <property type="match status" value="1"/>
</dbReference>
<dbReference type="NCBIfam" id="TIGR02778">
    <property type="entry name" value="ligD_pol"/>
    <property type="match status" value="1"/>
</dbReference>
<reference evidence="5 6" key="1">
    <citation type="submission" date="2018-10" db="EMBL/GenBank/DDBJ databases">
        <title>Draft genome sequence of Bacillus salarius IM0101, isolated from a hypersaline soil in Inner Mongolia, China.</title>
        <authorList>
            <person name="Yamprayoonswat W."/>
            <person name="Boonvisut S."/>
            <person name="Jumpathong W."/>
            <person name="Sittihan S."/>
            <person name="Ruangsuj P."/>
            <person name="Wanthongcharoen S."/>
            <person name="Thongpramul N."/>
            <person name="Pimmason S."/>
            <person name="Yu B."/>
            <person name="Yasawong M."/>
        </authorList>
    </citation>
    <scope>NUCLEOTIDE SEQUENCE [LARGE SCALE GENOMIC DNA]</scope>
    <source>
        <strain evidence="5 6">IM0101</strain>
    </source>
</reference>
<evidence type="ECO:0000313" key="5">
    <source>
        <dbReference type="EMBL" id="RSL34892.1"/>
    </source>
</evidence>
<dbReference type="GO" id="GO:0003910">
    <property type="term" value="F:DNA ligase (ATP) activity"/>
    <property type="evidence" value="ECO:0007669"/>
    <property type="project" value="UniProtKB-EC"/>
</dbReference>
<organism evidence="5 6">
    <name type="scientific">Salibacterium salarium</name>
    <dbReference type="NCBI Taxonomy" id="284579"/>
    <lineage>
        <taxon>Bacteria</taxon>
        <taxon>Bacillati</taxon>
        <taxon>Bacillota</taxon>
        <taxon>Bacilli</taxon>
        <taxon>Bacillales</taxon>
        <taxon>Bacillaceae</taxon>
    </lineage>
</organism>
<dbReference type="Pfam" id="PF01068">
    <property type="entry name" value="DNA_ligase_A_M"/>
    <property type="match status" value="1"/>
</dbReference>
<evidence type="ECO:0000256" key="1">
    <source>
        <dbReference type="ARBA" id="ARBA00034003"/>
    </source>
</evidence>
<name>A0A3R9P817_9BACI</name>
<dbReference type="PROSITE" id="PS50160">
    <property type="entry name" value="DNA_LIGASE_A3"/>
    <property type="match status" value="1"/>
</dbReference>
<sequence>MPVRPSRTASLPKEKDWVYELKYDGYRASLHWDGCNAYVTSKNGHNLNKQFPEILESVFSHFSSEDSFQLDGELVILENTGKADFYSLQSRHQLRSERKIASFASARPAAFLAFDCLSFHNQSLTDKTFEERKKVVKNLIKCRNLPLSPEPQAAERIQFLPYKENLNILLKENQLFRSEGIVAKYLHSLYKKERTQDWLKYKTPFTAKCFITTYDPANDYFELGVFEKNEVITIGKCAHGLSDQEKTALIKTMKNNGKWDVSTKVYRLEPSIVVEVSYTSRKDYEWREPRFHTLLLQHTPNLCTIEKLHIADLRLPKGVEITNPEKLLWPNQMVHKYNYLQYVRFIAPFILPLLKDRALTVIRYPHGITEEGFFQKDCPNYAPDFVDTKAFDDNDFIVCNKLETLLWVGNQLALEWHIPFQRHHTEHVDEIVFDLDPPDTSHFPMAIEGALHIKELLTEFKLEAFVKFSGNKGIQIYVPLPENTYSWEDTGLITKAVGRIMTDRHSDLFTLERRRNKRKNKLYLDIPQHAEGKTIIAPYSLRGKKDALVACPLFWEELSSSIKRTLFTMEHVIERVIQYGCPFQAMNGSRNKDAVDQLLDTLKKSPI</sequence>
<protein>
    <submittedName>
        <fullName evidence="5">DNA ligase D</fullName>
    </submittedName>
</protein>
<keyword evidence="5" id="KW-0436">Ligase</keyword>
<dbReference type="InterPro" id="IPR052171">
    <property type="entry name" value="NHEJ_LigD"/>
</dbReference>
<dbReference type="InterPro" id="IPR014143">
    <property type="entry name" value="NHEJ_ligase_prk"/>
</dbReference>
<accession>A0A3R9P817</accession>
<dbReference type="InterPro" id="IPR012340">
    <property type="entry name" value="NA-bd_OB-fold"/>
</dbReference>
<dbReference type="Proteomes" id="UP000275076">
    <property type="component" value="Unassembled WGS sequence"/>
</dbReference>
<evidence type="ECO:0000259" key="4">
    <source>
        <dbReference type="PROSITE" id="PS50160"/>
    </source>
</evidence>
<comment type="similarity">
    <text evidence="3">In the N-terminal section; belongs to the LigD polymerase family.</text>
</comment>
<comment type="similarity">
    <text evidence="2">In the C-terminal section; belongs to the ATP-dependent DNA ligase family.</text>
</comment>
<comment type="caution">
    <text evidence="5">The sequence shown here is derived from an EMBL/GenBank/DDBJ whole genome shotgun (WGS) entry which is preliminary data.</text>
</comment>
<dbReference type="Gene3D" id="3.30.470.30">
    <property type="entry name" value="DNA ligase/mRNA capping enzyme"/>
    <property type="match status" value="1"/>
</dbReference>
<dbReference type="OrthoDB" id="9802472at2"/>
<dbReference type="GO" id="GO:0005524">
    <property type="term" value="F:ATP binding"/>
    <property type="evidence" value="ECO:0007669"/>
    <property type="project" value="InterPro"/>
</dbReference>
<dbReference type="PANTHER" id="PTHR42705">
    <property type="entry name" value="BIFUNCTIONAL NON-HOMOLOGOUS END JOINING PROTEIN LIGD"/>
    <property type="match status" value="1"/>
</dbReference>
<dbReference type="Pfam" id="PF21686">
    <property type="entry name" value="LigD_Prim-Pol"/>
    <property type="match status" value="1"/>
</dbReference>
<dbReference type="EMBL" id="RBVX01000002">
    <property type="protein sequence ID" value="RSL34892.1"/>
    <property type="molecule type" value="Genomic_DNA"/>
</dbReference>
<evidence type="ECO:0000313" key="6">
    <source>
        <dbReference type="Proteomes" id="UP000275076"/>
    </source>
</evidence>
<feature type="domain" description="ATP-dependent DNA ligase family profile" evidence="4">
    <location>
        <begin position="111"/>
        <end position="240"/>
    </location>
</feature>
<proteinExistence type="inferred from homology"/>
<dbReference type="PROSITE" id="PS00333">
    <property type="entry name" value="DNA_LIGASE_A2"/>
    <property type="match status" value="1"/>
</dbReference>
<dbReference type="GO" id="GO:0006310">
    <property type="term" value="P:DNA recombination"/>
    <property type="evidence" value="ECO:0007669"/>
    <property type="project" value="InterPro"/>
</dbReference>
<dbReference type="SUPFAM" id="SSF56091">
    <property type="entry name" value="DNA ligase/mRNA capping enzyme, catalytic domain"/>
    <property type="match status" value="1"/>
</dbReference>
<dbReference type="NCBIfam" id="TIGR02776">
    <property type="entry name" value="NHEJ_ligase_prk"/>
    <property type="match status" value="1"/>
</dbReference>
<comment type="catalytic activity">
    <reaction evidence="1">
        <text>ATP + (deoxyribonucleotide)n-3'-hydroxyl + 5'-phospho-(deoxyribonucleotide)m = (deoxyribonucleotide)n+m + AMP + diphosphate.</text>
        <dbReference type="EC" id="6.5.1.1"/>
    </reaction>
</comment>
<dbReference type="AlphaFoldDB" id="A0A3R9P817"/>
<gene>
    <name evidence="5" type="primary">ligD</name>
    <name evidence="5" type="ORF">D7Z54_03410</name>
</gene>